<name>A0A2G5EQQ6_AQUCA</name>
<dbReference type="Proteomes" id="UP000230069">
    <property type="component" value="Unassembled WGS sequence"/>
</dbReference>
<dbReference type="EMBL" id="KZ305022">
    <property type="protein sequence ID" value="PIA58070.1"/>
    <property type="molecule type" value="Genomic_DNA"/>
</dbReference>
<accession>A0A2G5EQQ6</accession>
<dbReference type="AlphaFoldDB" id="A0A2G5EQQ6"/>
<protein>
    <submittedName>
        <fullName evidence="1">Uncharacterized protein</fullName>
    </submittedName>
</protein>
<proteinExistence type="predicted"/>
<dbReference type="InParanoid" id="A0A2G5EQQ6"/>
<evidence type="ECO:0000313" key="2">
    <source>
        <dbReference type="Proteomes" id="UP000230069"/>
    </source>
</evidence>
<reference evidence="1 2" key="1">
    <citation type="submission" date="2017-09" db="EMBL/GenBank/DDBJ databases">
        <title>WGS assembly of Aquilegia coerulea Goldsmith.</title>
        <authorList>
            <person name="Hodges S."/>
            <person name="Kramer E."/>
            <person name="Nordborg M."/>
            <person name="Tomkins J."/>
            <person name="Borevitz J."/>
            <person name="Derieg N."/>
            <person name="Yan J."/>
            <person name="Mihaltcheva S."/>
            <person name="Hayes R.D."/>
            <person name="Rokhsar D."/>
        </authorList>
    </citation>
    <scope>NUCLEOTIDE SEQUENCE [LARGE SCALE GENOMIC DNA]</scope>
    <source>
        <strain evidence="2">cv. Goldsmith</strain>
    </source>
</reference>
<keyword evidence="2" id="KW-1185">Reference proteome</keyword>
<sequence>MLCQSFSFCQTNCTQFCSVKILCIKYRGPALGNKSIETASYLKTKVIRRLCMCNYNFRAIILFRFISVL</sequence>
<evidence type="ECO:0000313" key="1">
    <source>
        <dbReference type="EMBL" id="PIA58070.1"/>
    </source>
</evidence>
<gene>
    <name evidence="1" type="ORF">AQUCO_00500181v1</name>
</gene>
<organism evidence="1 2">
    <name type="scientific">Aquilegia coerulea</name>
    <name type="common">Rocky mountain columbine</name>
    <dbReference type="NCBI Taxonomy" id="218851"/>
    <lineage>
        <taxon>Eukaryota</taxon>
        <taxon>Viridiplantae</taxon>
        <taxon>Streptophyta</taxon>
        <taxon>Embryophyta</taxon>
        <taxon>Tracheophyta</taxon>
        <taxon>Spermatophyta</taxon>
        <taxon>Magnoliopsida</taxon>
        <taxon>Ranunculales</taxon>
        <taxon>Ranunculaceae</taxon>
        <taxon>Thalictroideae</taxon>
        <taxon>Aquilegia</taxon>
    </lineage>
</organism>